<organism evidence="3 4">
    <name type="scientific">Paraclostridium tenue</name>
    <dbReference type="NCBI Taxonomy" id="1737"/>
    <lineage>
        <taxon>Bacteria</taxon>
        <taxon>Bacillati</taxon>
        <taxon>Bacillota</taxon>
        <taxon>Clostridia</taxon>
        <taxon>Peptostreptococcales</taxon>
        <taxon>Peptostreptococcaceae</taxon>
        <taxon>Paraclostridium</taxon>
    </lineage>
</organism>
<dbReference type="PIRSF" id="PIRSF038959">
    <property type="entry name" value="SdpI"/>
    <property type="match status" value="1"/>
</dbReference>
<feature type="transmembrane region" description="Helical" evidence="1">
    <location>
        <begin position="115"/>
        <end position="134"/>
    </location>
</feature>
<dbReference type="PANTHER" id="PTHR37810">
    <property type="entry name" value="IMMUNITY PROTEIN SDPI"/>
    <property type="match status" value="1"/>
</dbReference>
<feature type="transmembrane region" description="Helical" evidence="1">
    <location>
        <begin position="187"/>
        <end position="205"/>
    </location>
</feature>
<name>A0ABN1M950_9FIRM</name>
<evidence type="ECO:0000313" key="4">
    <source>
        <dbReference type="Proteomes" id="UP001400965"/>
    </source>
</evidence>
<evidence type="ECO:0000313" key="3">
    <source>
        <dbReference type="EMBL" id="GAA0865804.1"/>
    </source>
</evidence>
<keyword evidence="1" id="KW-0472">Membrane</keyword>
<accession>A0ABN1M950</accession>
<dbReference type="InterPro" id="IPR012867">
    <property type="entry name" value="DUF1648"/>
</dbReference>
<feature type="transmembrane region" description="Helical" evidence="1">
    <location>
        <begin position="163"/>
        <end position="181"/>
    </location>
</feature>
<comment type="caution">
    <text evidence="3">The sequence shown here is derived from an EMBL/GenBank/DDBJ whole genome shotgun (WGS) entry which is preliminary data.</text>
</comment>
<dbReference type="RefSeq" id="WP_346046471.1">
    <property type="nucleotide sequence ID" value="NZ_BAAACP010000018.1"/>
</dbReference>
<dbReference type="InterPro" id="IPR026272">
    <property type="entry name" value="SdpI"/>
</dbReference>
<evidence type="ECO:0000256" key="1">
    <source>
        <dbReference type="SAM" id="Phobius"/>
    </source>
</evidence>
<dbReference type="PANTHER" id="PTHR37810:SF5">
    <property type="entry name" value="IMMUNITY PROTEIN SDPI"/>
    <property type="match status" value="1"/>
</dbReference>
<sequence>MKKINWKILISTSIICILPILLGIVFYKFIPNQVAIHFDISNNPNSYMNKNIVLFGFPIIISLMQIICCILNDLNKSQDIKIPKVEYVYKSILPIISVVAYITTLSIALGTQLDVRRIVCFLVGFIFILIGNYIPKTSSTYTHGIHPYSFIKNEQLYKKFNRLMGYSFVILGVLLIISIFFDSKYSAYAVLITIAITIIESLYFIKLSKSCTKQI</sequence>
<gene>
    <name evidence="3" type="ORF">GCM10008917_24730</name>
</gene>
<feature type="domain" description="DUF1648" evidence="2">
    <location>
        <begin position="14"/>
        <end position="61"/>
    </location>
</feature>
<dbReference type="Pfam" id="PF07853">
    <property type="entry name" value="DUF1648"/>
    <property type="match status" value="1"/>
</dbReference>
<proteinExistence type="predicted"/>
<feature type="transmembrane region" description="Helical" evidence="1">
    <location>
        <begin position="7"/>
        <end position="30"/>
    </location>
</feature>
<feature type="transmembrane region" description="Helical" evidence="1">
    <location>
        <begin position="87"/>
        <end position="109"/>
    </location>
</feature>
<reference evidence="3 4" key="1">
    <citation type="journal article" date="2019" name="Int. J. Syst. Evol. Microbiol.">
        <title>The Global Catalogue of Microorganisms (GCM) 10K type strain sequencing project: providing services to taxonomists for standard genome sequencing and annotation.</title>
        <authorList>
            <consortium name="The Broad Institute Genomics Platform"/>
            <consortium name="The Broad Institute Genome Sequencing Center for Infectious Disease"/>
            <person name="Wu L."/>
            <person name="Ma J."/>
        </authorList>
    </citation>
    <scope>NUCLEOTIDE SEQUENCE [LARGE SCALE GENOMIC DNA]</scope>
    <source>
        <strain evidence="3 4">JCM 6486</strain>
    </source>
</reference>
<keyword evidence="1" id="KW-0812">Transmembrane</keyword>
<feature type="transmembrane region" description="Helical" evidence="1">
    <location>
        <begin position="52"/>
        <end position="75"/>
    </location>
</feature>
<evidence type="ECO:0000259" key="2">
    <source>
        <dbReference type="Pfam" id="PF07853"/>
    </source>
</evidence>
<dbReference type="Proteomes" id="UP001400965">
    <property type="component" value="Unassembled WGS sequence"/>
</dbReference>
<dbReference type="EMBL" id="BAAACP010000018">
    <property type="protein sequence ID" value="GAA0865804.1"/>
    <property type="molecule type" value="Genomic_DNA"/>
</dbReference>
<protein>
    <submittedName>
        <fullName evidence="3">DUF1648 domain-containing protein</fullName>
    </submittedName>
</protein>
<keyword evidence="4" id="KW-1185">Reference proteome</keyword>
<keyword evidence="1" id="KW-1133">Transmembrane helix</keyword>